<protein>
    <recommendedName>
        <fullName evidence="2">Anti-sigma K factor RskA C-terminal domain-containing protein</fullName>
    </recommendedName>
</protein>
<reference evidence="4" key="1">
    <citation type="journal article" date="2019" name="Int. J. Syst. Evol. Microbiol.">
        <title>The Global Catalogue of Microorganisms (GCM) 10K type strain sequencing project: providing services to taxonomists for standard genome sequencing and annotation.</title>
        <authorList>
            <consortium name="The Broad Institute Genomics Platform"/>
            <consortium name="The Broad Institute Genome Sequencing Center for Infectious Disease"/>
            <person name="Wu L."/>
            <person name="Ma J."/>
        </authorList>
    </citation>
    <scope>NUCLEOTIDE SEQUENCE [LARGE SCALE GENOMIC DNA]</scope>
    <source>
        <strain evidence="4">NBRC 110107</strain>
    </source>
</reference>
<evidence type="ECO:0000259" key="2">
    <source>
        <dbReference type="Pfam" id="PF10099"/>
    </source>
</evidence>
<name>A0ABQ6BFK9_9CAUL</name>
<sequence length="242" mass="24827">MTDPTDIGGMDEDLALAGELALRVLSPEDEAAARAREAADPAFAAHVEAWNERLGGLADGIVPVEPSPWVWPRVEAGLTPPVAANDNSIVFWRRWAIGSTGLLAASLAAVVMLLAQPEPAPVATPEPAPAVIRVATLTLESGAAAMTLAYDANTGELYLAPTTEMAGDTRVPHLWLVMPEGGVQLVGAIDGSTTSRHHLGQALSGPAGSANAVAVSMEAPGHTPAPNKPDGPVVAQGALQRL</sequence>
<dbReference type="Pfam" id="PF10099">
    <property type="entry name" value="RskA_C"/>
    <property type="match status" value="1"/>
</dbReference>
<dbReference type="Proteomes" id="UP001156921">
    <property type="component" value="Unassembled WGS sequence"/>
</dbReference>
<feature type="domain" description="Anti-sigma K factor RskA C-terminal" evidence="2">
    <location>
        <begin position="103"/>
        <end position="233"/>
    </location>
</feature>
<dbReference type="RefSeq" id="WP_284221255.1">
    <property type="nucleotide sequence ID" value="NZ_BSOY01000010.1"/>
</dbReference>
<gene>
    <name evidence="3" type="ORF">GCM10007859_07340</name>
</gene>
<comment type="caution">
    <text evidence="3">The sequence shown here is derived from an EMBL/GenBank/DDBJ whole genome shotgun (WGS) entry which is preliminary data.</text>
</comment>
<proteinExistence type="predicted"/>
<feature type="region of interest" description="Disordered" evidence="1">
    <location>
        <begin position="219"/>
        <end position="242"/>
    </location>
</feature>
<evidence type="ECO:0000256" key="1">
    <source>
        <dbReference type="SAM" id="MobiDB-lite"/>
    </source>
</evidence>
<dbReference type="InterPro" id="IPR018764">
    <property type="entry name" value="RskA_C"/>
</dbReference>
<evidence type="ECO:0000313" key="4">
    <source>
        <dbReference type="Proteomes" id="UP001156921"/>
    </source>
</evidence>
<evidence type="ECO:0000313" key="3">
    <source>
        <dbReference type="EMBL" id="GLS00726.1"/>
    </source>
</evidence>
<dbReference type="EMBL" id="BSOY01000010">
    <property type="protein sequence ID" value="GLS00726.1"/>
    <property type="molecule type" value="Genomic_DNA"/>
</dbReference>
<organism evidence="3 4">
    <name type="scientific">Brevundimonas denitrificans</name>
    <dbReference type="NCBI Taxonomy" id="1443434"/>
    <lineage>
        <taxon>Bacteria</taxon>
        <taxon>Pseudomonadati</taxon>
        <taxon>Pseudomonadota</taxon>
        <taxon>Alphaproteobacteria</taxon>
        <taxon>Caulobacterales</taxon>
        <taxon>Caulobacteraceae</taxon>
        <taxon>Brevundimonas</taxon>
    </lineage>
</organism>
<accession>A0ABQ6BFK9</accession>
<keyword evidence="4" id="KW-1185">Reference proteome</keyword>